<dbReference type="EMBL" id="JBGFUD010001511">
    <property type="protein sequence ID" value="MFH4976386.1"/>
    <property type="molecule type" value="Genomic_DNA"/>
</dbReference>
<evidence type="ECO:0000313" key="2">
    <source>
        <dbReference type="Proteomes" id="UP001608902"/>
    </source>
</evidence>
<dbReference type="InterPro" id="IPR040096">
    <property type="entry name" value="Ric1"/>
</dbReference>
<organism evidence="1 2">
    <name type="scientific">Gnathostoma spinigerum</name>
    <dbReference type="NCBI Taxonomy" id="75299"/>
    <lineage>
        <taxon>Eukaryota</taxon>
        <taxon>Metazoa</taxon>
        <taxon>Ecdysozoa</taxon>
        <taxon>Nematoda</taxon>
        <taxon>Chromadorea</taxon>
        <taxon>Rhabditida</taxon>
        <taxon>Spirurina</taxon>
        <taxon>Gnathostomatomorpha</taxon>
        <taxon>Gnathostomatoidea</taxon>
        <taxon>Gnathostomatidae</taxon>
        <taxon>Gnathostoma</taxon>
    </lineage>
</organism>
<reference evidence="1 2" key="1">
    <citation type="submission" date="2024-08" db="EMBL/GenBank/DDBJ databases">
        <title>Gnathostoma spinigerum genome.</title>
        <authorList>
            <person name="Gonzalez-Bertolin B."/>
            <person name="Monzon S."/>
            <person name="Zaballos A."/>
            <person name="Jimenez P."/>
            <person name="Dekumyoy P."/>
            <person name="Varona S."/>
            <person name="Cuesta I."/>
            <person name="Sumanam S."/>
            <person name="Adisakwattana P."/>
            <person name="Gasser R.B."/>
            <person name="Hernandez-Gonzalez A."/>
            <person name="Young N.D."/>
            <person name="Perteguer M.J."/>
        </authorList>
    </citation>
    <scope>NUCLEOTIDE SEQUENCE [LARGE SCALE GENOMIC DNA]</scope>
    <source>
        <strain evidence="1">AL3</strain>
        <tissue evidence="1">Liver</tissue>
    </source>
</reference>
<comment type="caution">
    <text evidence="1">The sequence shown here is derived from an EMBL/GenBank/DDBJ whole genome shotgun (WGS) entry which is preliminary data.</text>
</comment>
<name>A0ABD6E9T9_9BILA</name>
<protein>
    <submittedName>
        <fullName evidence="1">Uncharacterized protein</fullName>
    </submittedName>
</protein>
<gene>
    <name evidence="1" type="ORF">AB6A40_003095</name>
</gene>
<evidence type="ECO:0000313" key="1">
    <source>
        <dbReference type="EMBL" id="MFH4976386.1"/>
    </source>
</evidence>
<dbReference type="PANTHER" id="PTHR22746">
    <property type="entry name" value="RAB6A-GEF COMPLEX PARTNER PROTEIN 1"/>
    <property type="match status" value="1"/>
</dbReference>
<dbReference type="PANTHER" id="PTHR22746:SF10">
    <property type="entry name" value="GUANINE NUCLEOTIDE EXCHANGE FACTOR SUBUNIT RIC1"/>
    <property type="match status" value="1"/>
</dbReference>
<dbReference type="AlphaFoldDB" id="A0ABD6E9T9"/>
<dbReference type="Proteomes" id="UP001608902">
    <property type="component" value="Unassembled WGS sequence"/>
</dbReference>
<proteinExistence type="predicted"/>
<keyword evidence="2" id="KW-1185">Reference proteome</keyword>
<accession>A0ABD6E9T9</accession>
<sequence length="213" mass="24590">MFLPDGGGHELRLPLASNESGEVHCVVGNRERSLYAVVTSSTIYVFLPNPQLILCSFRRTTEDVTEKGEYRLLYWKHDSTAVCLTTSKNCILVYRVEINDDRQCYNLTEPRDEHLRRCSQELFIKEKRPTVTISLAILARLESPAACVVPLRDEIFVCLRDGWMHRILWNGLTEAEYSFHLSDVPFAVDQLQSKCLLFNWLLFLECCYHSAPE</sequence>